<evidence type="ECO:0000313" key="4">
    <source>
        <dbReference type="Proteomes" id="UP001347796"/>
    </source>
</evidence>
<dbReference type="InterPro" id="IPR016187">
    <property type="entry name" value="CTDL_fold"/>
</dbReference>
<dbReference type="EMBL" id="JAZGQO010000007">
    <property type="protein sequence ID" value="KAK6182979.1"/>
    <property type="molecule type" value="Genomic_DNA"/>
</dbReference>
<evidence type="ECO:0000259" key="2">
    <source>
        <dbReference type="PROSITE" id="PS50041"/>
    </source>
</evidence>
<dbReference type="InterPro" id="IPR050111">
    <property type="entry name" value="C-type_lectin/snaclec_domain"/>
</dbReference>
<reference evidence="3 4" key="1">
    <citation type="submission" date="2024-01" db="EMBL/GenBank/DDBJ databases">
        <title>The genome of the rayed Mediterranean limpet Patella caerulea (Linnaeus, 1758).</title>
        <authorList>
            <person name="Anh-Thu Weber A."/>
            <person name="Halstead-Nussloch G."/>
        </authorList>
    </citation>
    <scope>NUCLEOTIDE SEQUENCE [LARGE SCALE GENOMIC DNA]</scope>
    <source>
        <strain evidence="3">AATW-2023a</strain>
        <tissue evidence="3">Whole specimen</tissue>
    </source>
</reference>
<feature type="domain" description="C-type lectin" evidence="2">
    <location>
        <begin position="27"/>
        <end position="134"/>
    </location>
</feature>
<protein>
    <recommendedName>
        <fullName evidence="2">C-type lectin domain-containing protein</fullName>
    </recommendedName>
</protein>
<evidence type="ECO:0000256" key="1">
    <source>
        <dbReference type="SAM" id="SignalP"/>
    </source>
</evidence>
<organism evidence="3 4">
    <name type="scientific">Patella caerulea</name>
    <name type="common">Rayed Mediterranean limpet</name>
    <dbReference type="NCBI Taxonomy" id="87958"/>
    <lineage>
        <taxon>Eukaryota</taxon>
        <taxon>Metazoa</taxon>
        <taxon>Spiralia</taxon>
        <taxon>Lophotrochozoa</taxon>
        <taxon>Mollusca</taxon>
        <taxon>Gastropoda</taxon>
        <taxon>Patellogastropoda</taxon>
        <taxon>Patelloidea</taxon>
        <taxon>Patellidae</taxon>
        <taxon>Patella</taxon>
    </lineage>
</organism>
<dbReference type="InterPro" id="IPR001304">
    <property type="entry name" value="C-type_lectin-like"/>
</dbReference>
<gene>
    <name evidence="3" type="ORF">SNE40_010539</name>
</gene>
<dbReference type="AlphaFoldDB" id="A0AAN8JVC9"/>
<dbReference type="Pfam" id="PF00059">
    <property type="entry name" value="Lectin_C"/>
    <property type="match status" value="1"/>
</dbReference>
<dbReference type="PROSITE" id="PS50041">
    <property type="entry name" value="C_TYPE_LECTIN_2"/>
    <property type="match status" value="1"/>
</dbReference>
<evidence type="ECO:0000313" key="3">
    <source>
        <dbReference type="EMBL" id="KAK6182979.1"/>
    </source>
</evidence>
<dbReference type="SMART" id="SM00034">
    <property type="entry name" value="CLECT"/>
    <property type="match status" value="1"/>
</dbReference>
<comment type="caution">
    <text evidence="3">The sequence shown here is derived from an EMBL/GenBank/DDBJ whole genome shotgun (WGS) entry which is preliminary data.</text>
</comment>
<dbReference type="Gene3D" id="3.10.100.10">
    <property type="entry name" value="Mannose-Binding Protein A, subunit A"/>
    <property type="match status" value="1"/>
</dbReference>
<dbReference type="InterPro" id="IPR016186">
    <property type="entry name" value="C-type_lectin-like/link_sf"/>
</dbReference>
<dbReference type="Proteomes" id="UP001347796">
    <property type="component" value="Unassembled WGS sequence"/>
</dbReference>
<feature type="signal peptide" evidence="1">
    <location>
        <begin position="1"/>
        <end position="19"/>
    </location>
</feature>
<keyword evidence="1" id="KW-0732">Signal</keyword>
<proteinExistence type="predicted"/>
<keyword evidence="4" id="KW-1185">Reference proteome</keyword>
<feature type="chain" id="PRO_5043045190" description="C-type lectin domain-containing protein" evidence="1">
    <location>
        <begin position="20"/>
        <end position="257"/>
    </location>
</feature>
<accession>A0AAN8JVC9</accession>
<sequence>MNIMHGSALIFGFILLTNGQNEIWKTFEGRFYRHFDQPKTFFKALEVCKNIGGIIAPVKTLQESEFLKQSRGGNNERRWIGGTDKNRKDGDYIWLDQSPIRWSNWNGDEPLNAGGQEHCMVMEANGKWNDIDCDYYKHKYFCMIENRPTDWTSFLPGKEFRFFDLHRHTYKEVENKCRLFNGEIPSTDTNLSILNALRYRKKTSTETKPVWIKSNKSTDQCQCSFLDAEVKISSRPCSDKINFICVRNKEMTPGVKN</sequence>
<dbReference type="PANTHER" id="PTHR22803">
    <property type="entry name" value="MANNOSE, PHOSPHOLIPASE, LECTIN RECEPTOR RELATED"/>
    <property type="match status" value="1"/>
</dbReference>
<name>A0AAN8JVC9_PATCE</name>
<dbReference type="SUPFAM" id="SSF56436">
    <property type="entry name" value="C-type lectin-like"/>
    <property type="match status" value="2"/>
</dbReference>